<reference evidence="1 2" key="1">
    <citation type="journal article" date="2018" name="G3 (Bethesda)">
        <title>Phylogenetic and Phylogenomic Definition of Rhizopus Species.</title>
        <authorList>
            <person name="Gryganskyi A.P."/>
            <person name="Golan J."/>
            <person name="Dolatabadi S."/>
            <person name="Mondo S."/>
            <person name="Robb S."/>
            <person name="Idnurm A."/>
            <person name="Muszewska A."/>
            <person name="Steczkiewicz K."/>
            <person name="Masonjones S."/>
            <person name="Liao H.L."/>
            <person name="Gajdeczka M.T."/>
            <person name="Anike F."/>
            <person name="Vuek A."/>
            <person name="Anishchenko I.M."/>
            <person name="Voigt K."/>
            <person name="de Hoog G.S."/>
            <person name="Smith M.E."/>
            <person name="Heitman J."/>
            <person name="Vilgalys R."/>
            <person name="Stajich J.E."/>
        </authorList>
    </citation>
    <scope>NUCLEOTIDE SEQUENCE [LARGE SCALE GENOMIC DNA]</scope>
    <source>
        <strain evidence="1 2">CBS 357.93</strain>
    </source>
</reference>
<evidence type="ECO:0000313" key="2">
    <source>
        <dbReference type="Proteomes" id="UP000252139"/>
    </source>
</evidence>
<proteinExistence type="predicted"/>
<comment type="caution">
    <text evidence="1">The sequence shown here is derived from an EMBL/GenBank/DDBJ whole genome shotgun (WGS) entry which is preliminary data.</text>
</comment>
<sequence>MHFWMLEIPSEDVQILEHVISTEIPTSNNEVGKIWDLGNFIWKLKVSHAKVTQYRQTTNIPMLHECSTYSYSSLKNTRREHEEYNALKQLNPGVQPRTNLATFVDK</sequence>
<organism evidence="1 2">
    <name type="scientific">Rhizopus azygosporus</name>
    <name type="common">Rhizopus microsporus var. azygosporus</name>
    <dbReference type="NCBI Taxonomy" id="86630"/>
    <lineage>
        <taxon>Eukaryota</taxon>
        <taxon>Fungi</taxon>
        <taxon>Fungi incertae sedis</taxon>
        <taxon>Mucoromycota</taxon>
        <taxon>Mucoromycotina</taxon>
        <taxon>Mucoromycetes</taxon>
        <taxon>Mucorales</taxon>
        <taxon>Mucorineae</taxon>
        <taxon>Rhizopodaceae</taxon>
        <taxon>Rhizopus</taxon>
    </lineage>
</organism>
<evidence type="ECO:0000313" key="1">
    <source>
        <dbReference type="EMBL" id="RCH96644.1"/>
    </source>
</evidence>
<gene>
    <name evidence="1" type="ORF">CU097_012382</name>
</gene>
<dbReference type="EMBL" id="PJQL01000350">
    <property type="protein sequence ID" value="RCH96644.1"/>
    <property type="molecule type" value="Genomic_DNA"/>
</dbReference>
<accession>A0A367K348</accession>
<dbReference type="Proteomes" id="UP000252139">
    <property type="component" value="Unassembled WGS sequence"/>
</dbReference>
<dbReference type="OrthoDB" id="2286601at2759"/>
<dbReference type="AlphaFoldDB" id="A0A367K348"/>
<name>A0A367K348_RHIAZ</name>
<keyword evidence="2" id="KW-1185">Reference proteome</keyword>
<protein>
    <submittedName>
        <fullName evidence="1">Uncharacterized protein</fullName>
    </submittedName>
</protein>